<gene>
    <name evidence="1" type="ORF">UFOVP1290_59</name>
</gene>
<protein>
    <submittedName>
        <fullName evidence="1">Uncharacterized protein</fullName>
    </submittedName>
</protein>
<accession>A0A6J5RHS0</accession>
<sequence length="56" mass="6303">MKIQFDDKSYIECRKSDNPGKIIIIISAKDGSNNLKKITNAVEITSEEFKSLISDI</sequence>
<organism evidence="1">
    <name type="scientific">uncultured Caudovirales phage</name>
    <dbReference type="NCBI Taxonomy" id="2100421"/>
    <lineage>
        <taxon>Viruses</taxon>
        <taxon>Duplodnaviria</taxon>
        <taxon>Heunggongvirae</taxon>
        <taxon>Uroviricota</taxon>
        <taxon>Caudoviricetes</taxon>
        <taxon>Peduoviridae</taxon>
        <taxon>Maltschvirus</taxon>
        <taxon>Maltschvirus maltsch</taxon>
    </lineage>
</organism>
<name>A0A6J5RHS0_9CAUD</name>
<dbReference type="EMBL" id="LR797252">
    <property type="protein sequence ID" value="CAB4196539.1"/>
    <property type="molecule type" value="Genomic_DNA"/>
</dbReference>
<proteinExistence type="predicted"/>
<reference evidence="1" key="1">
    <citation type="submission" date="2020-05" db="EMBL/GenBank/DDBJ databases">
        <authorList>
            <person name="Chiriac C."/>
            <person name="Salcher M."/>
            <person name="Ghai R."/>
            <person name="Kavagutti S V."/>
        </authorList>
    </citation>
    <scope>NUCLEOTIDE SEQUENCE</scope>
</reference>
<evidence type="ECO:0000313" key="1">
    <source>
        <dbReference type="EMBL" id="CAB4196539.1"/>
    </source>
</evidence>